<reference evidence="1 2" key="1">
    <citation type="journal article" date="2013" name="Syst. Appl. Microbiol.">
        <title>Phylogenetic position and virulence apparatus of the pear flower necrosis pathogen Erwinia piriflorinigrans CFBP 5888T as assessed by comparative genomics.</title>
        <authorList>
            <person name="Smits T.H."/>
            <person name="Rezzonico F."/>
            <person name="Lopez M.M."/>
            <person name="Blom J."/>
            <person name="Goesmann A."/>
            <person name="Frey J.E."/>
            <person name="Duffy B."/>
        </authorList>
    </citation>
    <scope>NUCLEOTIDE SEQUENCE [LARGE SCALE GENOMIC DNA]</scope>
    <source>
        <strain evidence="2">CFBP5888</strain>
    </source>
</reference>
<evidence type="ECO:0000313" key="1">
    <source>
        <dbReference type="EMBL" id="CCG86370.1"/>
    </source>
</evidence>
<proteinExistence type="predicted"/>
<dbReference type="EMBL" id="CAHS01000013">
    <property type="protein sequence ID" value="CCG86370.1"/>
    <property type="molecule type" value="Genomic_DNA"/>
</dbReference>
<organism evidence="1 2">
    <name type="scientific">Erwinia piriflorinigrans CFBP 5888</name>
    <dbReference type="NCBI Taxonomy" id="1161919"/>
    <lineage>
        <taxon>Bacteria</taxon>
        <taxon>Pseudomonadati</taxon>
        <taxon>Pseudomonadota</taxon>
        <taxon>Gammaproteobacteria</taxon>
        <taxon>Enterobacterales</taxon>
        <taxon>Erwiniaceae</taxon>
        <taxon>Erwinia</taxon>
    </lineage>
</organism>
<keyword evidence="2" id="KW-1185">Reference proteome</keyword>
<sequence length="41" mass="4465">MKLKLIIIFMGGSSNAEHCRLISLSDCQHGHDHMPGSSSLL</sequence>
<name>V5Z5U0_9GAMM</name>
<comment type="caution">
    <text evidence="1">The sequence shown here is derived from an EMBL/GenBank/DDBJ whole genome shotgun (WGS) entry which is preliminary data.</text>
</comment>
<accession>V5Z5U0</accession>
<dbReference type="Proteomes" id="UP000018217">
    <property type="component" value="Unassembled WGS sequence"/>
</dbReference>
<dbReference type="AlphaFoldDB" id="V5Z5U0"/>
<evidence type="ECO:0000313" key="2">
    <source>
        <dbReference type="Proteomes" id="UP000018217"/>
    </source>
</evidence>
<gene>
    <name evidence="1" type="ORF">EPIR_1005</name>
</gene>
<protein>
    <submittedName>
        <fullName evidence="1">Uncharacterized protein</fullName>
    </submittedName>
</protein>